<dbReference type="Gene3D" id="3.30.110.170">
    <property type="entry name" value="Protein of unknown function (DUF541), domain 1"/>
    <property type="match status" value="1"/>
</dbReference>
<dbReference type="Proteomes" id="UP000030528">
    <property type="component" value="Unassembled WGS sequence"/>
</dbReference>
<dbReference type="EMBL" id="AVPE01000014">
    <property type="protein sequence ID" value="KGX90542.1"/>
    <property type="molecule type" value="Genomic_DNA"/>
</dbReference>
<protein>
    <recommendedName>
        <fullName evidence="3">26 kDa periplasmic immunogenic protein</fullName>
    </recommendedName>
</protein>
<dbReference type="Pfam" id="PF04402">
    <property type="entry name" value="SIMPL"/>
    <property type="match status" value="1"/>
</dbReference>
<dbReference type="Gene3D" id="3.30.70.2970">
    <property type="entry name" value="Protein of unknown function (DUF541), domain 2"/>
    <property type="match status" value="1"/>
</dbReference>
<name>A0A0A5I405_9BACI</name>
<dbReference type="InterPro" id="IPR052022">
    <property type="entry name" value="26kDa_periplasmic_antigen"/>
</dbReference>
<dbReference type="RefSeq" id="WP_026801255.1">
    <property type="nucleotide sequence ID" value="NZ_AULI01000014.1"/>
</dbReference>
<dbReference type="AlphaFoldDB" id="A0A0A5I405"/>
<dbReference type="STRING" id="1385510.GCA_000425205_02995"/>
<evidence type="ECO:0000313" key="1">
    <source>
        <dbReference type="EMBL" id="KGX90542.1"/>
    </source>
</evidence>
<keyword evidence="2" id="KW-1185">Reference proteome</keyword>
<evidence type="ECO:0000313" key="2">
    <source>
        <dbReference type="Proteomes" id="UP000030528"/>
    </source>
</evidence>
<evidence type="ECO:0008006" key="3">
    <source>
        <dbReference type="Google" id="ProtNLM"/>
    </source>
</evidence>
<accession>A0A0A5I405</accession>
<dbReference type="PANTHER" id="PTHR34387">
    <property type="entry name" value="SLR1258 PROTEIN"/>
    <property type="match status" value="1"/>
</dbReference>
<dbReference type="PANTHER" id="PTHR34387:SF1">
    <property type="entry name" value="PERIPLASMIC IMMUNOGENIC PROTEIN"/>
    <property type="match status" value="1"/>
</dbReference>
<dbReference type="GO" id="GO:0006974">
    <property type="term" value="P:DNA damage response"/>
    <property type="evidence" value="ECO:0007669"/>
    <property type="project" value="TreeGrafter"/>
</dbReference>
<dbReference type="eggNOG" id="COG2968">
    <property type="taxonomic scope" value="Bacteria"/>
</dbReference>
<gene>
    <name evidence="1" type="ORF">N781_07040</name>
</gene>
<dbReference type="OrthoDB" id="9785192at2"/>
<dbReference type="InterPro" id="IPR007497">
    <property type="entry name" value="SIMPL/DUF541"/>
</dbReference>
<reference evidence="1 2" key="1">
    <citation type="submission" date="2013-08" db="EMBL/GenBank/DDBJ databases">
        <authorList>
            <person name="Huang J."/>
            <person name="Wang G."/>
        </authorList>
    </citation>
    <scope>NUCLEOTIDE SEQUENCE [LARGE SCALE GENOMIC DNA]</scope>
    <source>
        <strain evidence="1 2">JSM 076056</strain>
    </source>
</reference>
<sequence length="222" mass="24220">MYRGSIPQASMRATSDRTLFVSGSGIVQAEPDLANIQLGVVTQDQELTTAQQQNGQRMNDVMAALTKLGIDAEDIQTVDYTIYPQYDYIDGKQEFSGYQVTHTISVTIKQLDQTGLVIDTGVANGANRVSNIQFTLQDPELYYEQALTAALKDAIQKANLISSELQLQLDPVPTKIVERTQSTPAPYQTLTKAEAAAPPSTSIEPGQLQITANVDTTFQYLA</sequence>
<comment type="caution">
    <text evidence="1">The sequence shown here is derived from an EMBL/GenBank/DDBJ whole genome shotgun (WGS) entry which is preliminary data.</text>
</comment>
<proteinExistence type="predicted"/>
<organism evidence="1 2">
    <name type="scientific">Pontibacillus halophilus JSM 076056 = DSM 19796</name>
    <dbReference type="NCBI Taxonomy" id="1385510"/>
    <lineage>
        <taxon>Bacteria</taxon>
        <taxon>Bacillati</taxon>
        <taxon>Bacillota</taxon>
        <taxon>Bacilli</taxon>
        <taxon>Bacillales</taxon>
        <taxon>Bacillaceae</taxon>
        <taxon>Pontibacillus</taxon>
    </lineage>
</organism>